<dbReference type="Proteomes" id="UP000095286">
    <property type="component" value="Unplaced"/>
</dbReference>
<dbReference type="WBParaSite" id="RSKR_0000310800.1">
    <property type="protein sequence ID" value="RSKR_0000310800.1"/>
    <property type="gene ID" value="RSKR_0000310800"/>
</dbReference>
<protein>
    <submittedName>
        <fullName evidence="2">CDK5RAP3-like protein</fullName>
    </submittedName>
</protein>
<proteinExistence type="predicted"/>
<evidence type="ECO:0000313" key="2">
    <source>
        <dbReference type="WBParaSite" id="RSKR_0000310800.1"/>
    </source>
</evidence>
<organism evidence="1 2">
    <name type="scientific">Rhabditophanes sp. KR3021</name>
    <dbReference type="NCBI Taxonomy" id="114890"/>
    <lineage>
        <taxon>Eukaryota</taxon>
        <taxon>Metazoa</taxon>
        <taxon>Ecdysozoa</taxon>
        <taxon>Nematoda</taxon>
        <taxon>Chromadorea</taxon>
        <taxon>Rhabditida</taxon>
        <taxon>Tylenchina</taxon>
        <taxon>Panagrolaimomorpha</taxon>
        <taxon>Strongyloidoidea</taxon>
        <taxon>Alloionematidae</taxon>
        <taxon>Rhabditophanes</taxon>
    </lineage>
</organism>
<evidence type="ECO:0000313" key="1">
    <source>
        <dbReference type="Proteomes" id="UP000095286"/>
    </source>
</evidence>
<reference evidence="2" key="1">
    <citation type="submission" date="2016-11" db="UniProtKB">
        <authorList>
            <consortium name="WormBaseParasite"/>
        </authorList>
    </citation>
    <scope>IDENTIFICATION</scope>
    <source>
        <strain evidence="2">KR3021</strain>
    </source>
</reference>
<name>A0AC35TQH1_9BILA</name>
<accession>A0AC35TQH1</accession>
<sequence>MKKQNTLPIDINTNKLGDWLISRMHCERTWFEIAQTIRVKVLEALNELPDHPQLNELKKGTPFTYYHCLDVFEILKETEKDSKNILGFYSSPIYKKFSAIISLYQKKNIYLGETSQAFSRLCLNEVPYLKKIANENEKEIEFHGKKVSDYSKLAVDKKKEYEKELLKMKLEGKDLKNELLTLTHQLPAFFDEVIEEMVKFREIIKYFEDFSNFALGMEENCLLLPVSGLLLRKGKDVTVYEWKHGVEPIKIEKPTFNMVNDEPSHQSDEIDFGNDDIDFGDEDEIDFGDDINIEVVGDEVGIKEDGVARDDEALSLLEFPETNSLLISELKTLLFFLKMRLADENFESPADLLIGGLGDEPLLKKMTISDLKMYKEKVGTLMVKMTDEQKANLFKIKSSPHYVNVLVEGLEEKRGLEGKMLRLKELMEKKIESGIEKASLSKLELESMQTEIKYLKTHLEGTISKLYENRQINIMGAVNTALA</sequence>